<name>A0ABS8QYG3_9PSED</name>
<reference evidence="1 2" key="1">
    <citation type="journal article" date="2022" name="Int. J. Syst. Evol. Microbiol.">
        <title>Pseudomonas petroselini sp. nov., a pathogen causing bacterial rot of parsley in Japan.</title>
        <authorList>
            <person name="Sawada H."/>
            <person name="Fujikawa T."/>
            <person name="Osada S."/>
            <person name="Satou M."/>
        </authorList>
    </citation>
    <scope>NUCLEOTIDE SEQUENCE [LARGE SCALE GENOMIC DNA]</scope>
    <source>
        <strain evidence="1 2">MAFF 311096</strain>
    </source>
</reference>
<evidence type="ECO:0000313" key="1">
    <source>
        <dbReference type="EMBL" id="MCD7040722.1"/>
    </source>
</evidence>
<dbReference type="RefSeq" id="WP_231809199.1">
    <property type="nucleotide sequence ID" value="NZ_JAJOZG010000036.1"/>
</dbReference>
<protein>
    <recommendedName>
        <fullName evidence="3">HEPN domain-containing protein</fullName>
    </recommendedName>
</protein>
<reference evidence="1 2" key="2">
    <citation type="journal article" date="2023" name="Plant Pathol.">
        <title>Dismantling and reorganizing Pseudomonas marginalis sensu#lato.</title>
        <authorList>
            <person name="Sawada H."/>
            <person name="Fujikawa T."/>
            <person name="Satou M."/>
        </authorList>
    </citation>
    <scope>NUCLEOTIDE SEQUENCE [LARGE SCALE GENOMIC DNA]</scope>
    <source>
        <strain evidence="1 2">MAFF 311096</strain>
    </source>
</reference>
<comment type="caution">
    <text evidence="1">The sequence shown here is derived from an EMBL/GenBank/DDBJ whole genome shotgun (WGS) entry which is preliminary data.</text>
</comment>
<dbReference type="EMBL" id="JAJOZI010000114">
    <property type="protein sequence ID" value="MCD7040722.1"/>
    <property type="molecule type" value="Genomic_DNA"/>
</dbReference>
<evidence type="ECO:0000313" key="2">
    <source>
        <dbReference type="Proteomes" id="UP001154922"/>
    </source>
</evidence>
<gene>
    <name evidence="1" type="ORF">LRQ20_20705</name>
</gene>
<keyword evidence="2" id="KW-1185">Reference proteome</keyword>
<sequence length="193" mass="22270">MKEKLSPWMVESAYRYLQAAKHLRRGHDMLDVAQINAAIGMEILLKSFVSKPNGNLGQVNETYELDNGAIKAAHQYLKAADRIPAYRIDKGPNKHDLLTLFHAIPEPIRQRIRLDRHEHRIERDREVFTNARYRYEAGAPGGYNDILIGVLDELIEDVVHWYRELGCKDVFIVFYGMPPLELPSHLDQEAQPL</sequence>
<proteinExistence type="predicted"/>
<organism evidence="1 2">
    <name type="scientific">Pseudomonas petroselini</name>
    <dbReference type="NCBI Taxonomy" id="2899822"/>
    <lineage>
        <taxon>Bacteria</taxon>
        <taxon>Pseudomonadati</taxon>
        <taxon>Pseudomonadota</taxon>
        <taxon>Gammaproteobacteria</taxon>
        <taxon>Pseudomonadales</taxon>
        <taxon>Pseudomonadaceae</taxon>
        <taxon>Pseudomonas</taxon>
    </lineage>
</organism>
<accession>A0ABS8QYG3</accession>
<evidence type="ECO:0008006" key="3">
    <source>
        <dbReference type="Google" id="ProtNLM"/>
    </source>
</evidence>
<dbReference type="Proteomes" id="UP001154922">
    <property type="component" value="Unassembled WGS sequence"/>
</dbReference>